<proteinExistence type="predicted"/>
<dbReference type="SUPFAM" id="SSF53474">
    <property type="entry name" value="alpha/beta-Hydrolases"/>
    <property type="match status" value="1"/>
</dbReference>
<evidence type="ECO:0000313" key="2">
    <source>
        <dbReference type="Proteomes" id="UP000178305"/>
    </source>
</evidence>
<protein>
    <recommendedName>
        <fullName evidence="3">Alpha/beta hydrolase</fullName>
    </recommendedName>
</protein>
<evidence type="ECO:0008006" key="3">
    <source>
        <dbReference type="Google" id="ProtNLM"/>
    </source>
</evidence>
<dbReference type="GO" id="GO:0016787">
    <property type="term" value="F:hydrolase activity"/>
    <property type="evidence" value="ECO:0007669"/>
    <property type="project" value="InterPro"/>
</dbReference>
<evidence type="ECO:0000313" key="1">
    <source>
        <dbReference type="EMBL" id="OGG27630.1"/>
    </source>
</evidence>
<dbReference type="InterPro" id="IPR029058">
    <property type="entry name" value="AB_hydrolase_fold"/>
</dbReference>
<dbReference type="PANTHER" id="PTHR15394:SF3">
    <property type="entry name" value="SERINE HYDROLASE RBBP9"/>
    <property type="match status" value="1"/>
</dbReference>
<accession>A0A1F6ASH1</accession>
<dbReference type="InterPro" id="IPR010662">
    <property type="entry name" value="RBBP9/YdeN"/>
</dbReference>
<comment type="caution">
    <text evidence="1">The sequence shown here is derived from an EMBL/GenBank/DDBJ whole genome shotgun (WGS) entry which is preliminary data.</text>
</comment>
<organism evidence="1 2">
    <name type="scientific">Candidatus Gottesmanbacteria bacterium RIFCSPLOWO2_01_FULL_48_11</name>
    <dbReference type="NCBI Taxonomy" id="1798395"/>
    <lineage>
        <taxon>Bacteria</taxon>
        <taxon>Candidatus Gottesmaniibacteriota</taxon>
    </lineage>
</organism>
<dbReference type="PANTHER" id="PTHR15394">
    <property type="entry name" value="SERINE HYDROLASE RBBP9"/>
    <property type="match status" value="1"/>
</dbReference>
<gene>
    <name evidence="1" type="ORF">A3A64_04555</name>
</gene>
<dbReference type="EMBL" id="MFJY01000041">
    <property type="protein sequence ID" value="OGG27630.1"/>
    <property type="molecule type" value="Genomic_DNA"/>
</dbReference>
<reference evidence="1 2" key="1">
    <citation type="journal article" date="2016" name="Nat. Commun.">
        <title>Thousands of microbial genomes shed light on interconnected biogeochemical processes in an aquifer system.</title>
        <authorList>
            <person name="Anantharaman K."/>
            <person name="Brown C.T."/>
            <person name="Hug L.A."/>
            <person name="Sharon I."/>
            <person name="Castelle C.J."/>
            <person name="Probst A.J."/>
            <person name="Thomas B.C."/>
            <person name="Singh A."/>
            <person name="Wilkins M.J."/>
            <person name="Karaoz U."/>
            <person name="Brodie E.L."/>
            <person name="Williams K.H."/>
            <person name="Hubbard S.S."/>
            <person name="Banfield J.F."/>
        </authorList>
    </citation>
    <scope>NUCLEOTIDE SEQUENCE [LARGE SCALE GENOMIC DNA]</scope>
</reference>
<sequence>MKRAIIVHCWEGHPNYCWYPDAKEQLEKLRFEVKVPVFPHTEAPTQKDWVPFLADQIGEPDEDLYLIGHSVGCITILRYLETLAEKQEVGGVVMVAGFVDHIGYKELENYFETSIDYQKVRNRVKRGFVAIHSDDDPYVSLDNADVFKDKLKAKVIIKHNMGHFSGPIDDEKSCTQLPEVVESVKSLSA</sequence>
<dbReference type="AlphaFoldDB" id="A0A1F6ASH1"/>
<name>A0A1F6ASH1_9BACT</name>
<dbReference type="Pfam" id="PF06821">
    <property type="entry name" value="Ser_hydrolase"/>
    <property type="match status" value="1"/>
</dbReference>
<dbReference type="Proteomes" id="UP000178305">
    <property type="component" value="Unassembled WGS sequence"/>
</dbReference>
<dbReference type="Gene3D" id="3.40.50.1820">
    <property type="entry name" value="alpha/beta hydrolase"/>
    <property type="match status" value="1"/>
</dbReference>